<evidence type="ECO:0000313" key="7">
    <source>
        <dbReference type="Proteomes" id="UP000243975"/>
    </source>
</evidence>
<dbReference type="Pfam" id="PF00410">
    <property type="entry name" value="Ribosomal_S8"/>
    <property type="match status" value="1"/>
</dbReference>
<comment type="similarity">
    <text evidence="1">Belongs to the universal ribosomal protein uS11 family.</text>
</comment>
<dbReference type="Gene3D" id="2.170.120.12">
    <property type="entry name" value="DNA-directed RNA polymerase, insert domain"/>
    <property type="match status" value="1"/>
</dbReference>
<keyword evidence="4" id="KW-0687">Ribonucleoprotein</keyword>
<dbReference type="SUPFAM" id="SSF53137">
    <property type="entry name" value="Translational machinery components"/>
    <property type="match status" value="1"/>
</dbReference>
<dbReference type="InterPro" id="IPR000630">
    <property type="entry name" value="Ribosomal_uS8"/>
</dbReference>
<accession>A0A103YL85</accession>
<evidence type="ECO:0000256" key="5">
    <source>
        <dbReference type="ARBA" id="ARBA00035153"/>
    </source>
</evidence>
<protein>
    <recommendedName>
        <fullName evidence="5">Small ribosomal subunit protein uS8c</fullName>
    </recommendedName>
</protein>
<evidence type="ECO:0000313" key="6">
    <source>
        <dbReference type="EMBL" id="KVI11154.1"/>
    </source>
</evidence>
<gene>
    <name evidence="6" type="ORF">Ccrd_010441</name>
</gene>
<dbReference type="GO" id="GO:0000428">
    <property type="term" value="C:DNA-directed RNA polymerase complex"/>
    <property type="evidence" value="ECO:0007669"/>
    <property type="project" value="UniProtKB-KW"/>
</dbReference>
<dbReference type="Proteomes" id="UP000243975">
    <property type="component" value="Unassembled WGS sequence"/>
</dbReference>
<evidence type="ECO:0000256" key="4">
    <source>
        <dbReference type="ARBA" id="ARBA00023274"/>
    </source>
</evidence>
<dbReference type="GO" id="GO:0005737">
    <property type="term" value="C:cytoplasm"/>
    <property type="evidence" value="ECO:0007669"/>
    <property type="project" value="UniProtKB-ARBA"/>
</dbReference>
<dbReference type="HAMAP" id="MF_01310">
    <property type="entry name" value="Ribosomal_uS11"/>
    <property type="match status" value="1"/>
</dbReference>
<reference evidence="6 7" key="1">
    <citation type="journal article" date="2016" name="Sci. Rep.">
        <title>The genome sequence of the outbreeding globe artichoke constructed de novo incorporating a phase-aware low-pass sequencing strategy of F1 progeny.</title>
        <authorList>
            <person name="Scaglione D."/>
            <person name="Reyes-Chin-Wo S."/>
            <person name="Acquadro A."/>
            <person name="Froenicke L."/>
            <person name="Portis E."/>
            <person name="Beitel C."/>
            <person name="Tirone M."/>
            <person name="Mauro R."/>
            <person name="Lo Monaco A."/>
            <person name="Mauromicale G."/>
            <person name="Faccioli P."/>
            <person name="Cattivelli L."/>
            <person name="Rieseberg L."/>
            <person name="Michelmore R."/>
            <person name="Lanteri S."/>
        </authorList>
    </citation>
    <scope>NUCLEOTIDE SEQUENCE [LARGE SCALE GENOMIC DNA]</scope>
    <source>
        <strain evidence="6">2C</strain>
    </source>
</reference>
<evidence type="ECO:0000256" key="3">
    <source>
        <dbReference type="ARBA" id="ARBA00022980"/>
    </source>
</evidence>
<dbReference type="InterPro" id="IPR035987">
    <property type="entry name" value="Ribosomal_uS8_sf"/>
</dbReference>
<dbReference type="SUPFAM" id="SSF56553">
    <property type="entry name" value="Insert subdomain of RNA polymerase alpha subunit"/>
    <property type="match status" value="1"/>
</dbReference>
<comment type="caution">
    <text evidence="6">The sequence shown here is derived from an EMBL/GenBank/DDBJ whole genome shotgun (WGS) entry which is preliminary data.</text>
</comment>
<sequence>MDQSPGLRIYSNFQIIPRILGGLGGVILSTSRGIMTDREAQLERIAGEIGEGLIIESLPNDMFQVMFQERSDIVLYGYFQEIKSKLKPYNLSTPKQRFERLDDKIWKKTILKNGLHGRIGLHKSTRKVPKEVIHIQANVRGRVVSWSSAGTCGFRGTRRGMSFAAQTAVGNANAIVDQGMKGAKIMIKGPGLIRDAALLAISRSAILLIFVRDVTPMTHNGQANTIGITMRRDLLGEIEGTCITHAKSEKISHEYPTIMGIQESIHENLMNLKKSY</sequence>
<dbReference type="Gene3D" id="3.30.420.80">
    <property type="entry name" value="Ribosomal protein S11"/>
    <property type="match status" value="1"/>
</dbReference>
<keyword evidence="6" id="KW-0240">DNA-directed RNA polymerase</keyword>
<comment type="similarity">
    <text evidence="2">Belongs to the universal ribosomal protein uS8 family.</text>
</comment>
<dbReference type="Pfam" id="PF00411">
    <property type="entry name" value="Ribosomal_S11"/>
    <property type="match status" value="1"/>
</dbReference>
<dbReference type="GO" id="GO:1990904">
    <property type="term" value="C:ribonucleoprotein complex"/>
    <property type="evidence" value="ECO:0007669"/>
    <property type="project" value="UniProtKB-KW"/>
</dbReference>
<dbReference type="FunFam" id="3.30.1490.10:FF:000001">
    <property type="entry name" value="30S ribosomal protein S8"/>
    <property type="match status" value="1"/>
</dbReference>
<dbReference type="AlphaFoldDB" id="A0A103YL85"/>
<proteinExistence type="inferred from homology"/>
<dbReference type="GO" id="GO:0006412">
    <property type="term" value="P:translation"/>
    <property type="evidence" value="ECO:0007669"/>
    <property type="project" value="InterPro"/>
</dbReference>
<dbReference type="PANTHER" id="PTHR11759">
    <property type="entry name" value="40S RIBOSOMAL PROTEIN S14/30S RIBOSOMAL PROTEIN S11"/>
    <property type="match status" value="1"/>
</dbReference>
<dbReference type="InterPro" id="IPR001971">
    <property type="entry name" value="Ribosomal_uS11"/>
</dbReference>
<keyword evidence="7" id="KW-1185">Reference proteome</keyword>
<dbReference type="Gene3D" id="3.30.1490.10">
    <property type="match status" value="1"/>
</dbReference>
<dbReference type="SUPFAM" id="SSF56047">
    <property type="entry name" value="Ribosomal protein S8"/>
    <property type="match status" value="1"/>
</dbReference>
<dbReference type="Gramene" id="KVI11154">
    <property type="protein sequence ID" value="KVI11154"/>
    <property type="gene ID" value="Ccrd_010441"/>
</dbReference>
<evidence type="ECO:0000256" key="2">
    <source>
        <dbReference type="ARBA" id="ARBA00006471"/>
    </source>
</evidence>
<name>A0A103YL85_CYNCS</name>
<dbReference type="InterPro" id="IPR036643">
    <property type="entry name" value="RNApol_insert_sf"/>
</dbReference>
<dbReference type="InterPro" id="IPR036967">
    <property type="entry name" value="Ribosomal_uS11_sf"/>
</dbReference>
<organism evidence="6 7">
    <name type="scientific">Cynara cardunculus var. scolymus</name>
    <name type="common">Globe artichoke</name>
    <name type="synonym">Cynara scolymus</name>
    <dbReference type="NCBI Taxonomy" id="59895"/>
    <lineage>
        <taxon>Eukaryota</taxon>
        <taxon>Viridiplantae</taxon>
        <taxon>Streptophyta</taxon>
        <taxon>Embryophyta</taxon>
        <taxon>Tracheophyta</taxon>
        <taxon>Spermatophyta</taxon>
        <taxon>Magnoliopsida</taxon>
        <taxon>eudicotyledons</taxon>
        <taxon>Gunneridae</taxon>
        <taxon>Pentapetalae</taxon>
        <taxon>asterids</taxon>
        <taxon>campanulids</taxon>
        <taxon>Asterales</taxon>
        <taxon>Asteraceae</taxon>
        <taxon>Carduoideae</taxon>
        <taxon>Cardueae</taxon>
        <taxon>Carduinae</taxon>
        <taxon>Cynara</taxon>
    </lineage>
</organism>
<dbReference type="EMBL" id="LEKV01000885">
    <property type="protein sequence ID" value="KVI11154.1"/>
    <property type="molecule type" value="Genomic_DNA"/>
</dbReference>
<dbReference type="GO" id="GO:0005840">
    <property type="term" value="C:ribosome"/>
    <property type="evidence" value="ECO:0007669"/>
    <property type="project" value="UniProtKB-KW"/>
</dbReference>
<evidence type="ECO:0000256" key="1">
    <source>
        <dbReference type="ARBA" id="ARBA00006194"/>
    </source>
</evidence>
<dbReference type="GO" id="GO:0003735">
    <property type="term" value="F:structural constituent of ribosome"/>
    <property type="evidence" value="ECO:0007669"/>
    <property type="project" value="InterPro"/>
</dbReference>
<keyword evidence="6" id="KW-0804">Transcription</keyword>
<dbReference type="STRING" id="59895.A0A103YL85"/>
<keyword evidence="3" id="KW-0689">Ribosomal protein</keyword>